<keyword evidence="3" id="KW-0238">DNA-binding</keyword>
<reference evidence="6 7" key="1">
    <citation type="submission" date="2024-03" db="EMBL/GenBank/DDBJ databases">
        <title>Draft genome sequence of Klenkia sp. LSe6-5.</title>
        <authorList>
            <person name="Duangmal K."/>
            <person name="Chantavorakit T."/>
        </authorList>
    </citation>
    <scope>NUCLEOTIDE SEQUENCE [LARGE SCALE GENOMIC DNA]</scope>
    <source>
        <strain evidence="6 7">LSe6-5</strain>
    </source>
</reference>
<evidence type="ECO:0000313" key="7">
    <source>
        <dbReference type="Proteomes" id="UP001361570"/>
    </source>
</evidence>
<evidence type="ECO:0000256" key="4">
    <source>
        <dbReference type="ARBA" id="ARBA00023163"/>
    </source>
</evidence>
<gene>
    <name evidence="6" type="ORF">TEK04_05655</name>
</gene>
<feature type="domain" description="HTH lysR-type" evidence="5">
    <location>
        <begin position="4"/>
        <end position="62"/>
    </location>
</feature>
<evidence type="ECO:0000256" key="2">
    <source>
        <dbReference type="ARBA" id="ARBA00023015"/>
    </source>
</evidence>
<dbReference type="SUPFAM" id="SSF53850">
    <property type="entry name" value="Periplasmic binding protein-like II"/>
    <property type="match status" value="1"/>
</dbReference>
<dbReference type="PANTHER" id="PTHR30346">
    <property type="entry name" value="TRANSCRIPTIONAL DUAL REGULATOR HCAR-RELATED"/>
    <property type="match status" value="1"/>
</dbReference>
<dbReference type="SUPFAM" id="SSF46785">
    <property type="entry name" value="Winged helix' DNA-binding domain"/>
    <property type="match status" value="1"/>
</dbReference>
<name>A0ABU8DR96_9ACTN</name>
<dbReference type="InterPro" id="IPR036388">
    <property type="entry name" value="WH-like_DNA-bd_sf"/>
</dbReference>
<dbReference type="Gene3D" id="3.40.190.10">
    <property type="entry name" value="Periplasmic binding protein-like II"/>
    <property type="match status" value="2"/>
</dbReference>
<evidence type="ECO:0000259" key="5">
    <source>
        <dbReference type="PROSITE" id="PS50931"/>
    </source>
</evidence>
<protein>
    <submittedName>
        <fullName evidence="6">LysR family transcriptional regulator</fullName>
    </submittedName>
</protein>
<keyword evidence="2" id="KW-0805">Transcription regulation</keyword>
<comment type="similarity">
    <text evidence="1">Belongs to the LysR transcriptional regulatory family.</text>
</comment>
<dbReference type="InterPro" id="IPR000847">
    <property type="entry name" value="LysR_HTH_N"/>
</dbReference>
<dbReference type="PROSITE" id="PS50931">
    <property type="entry name" value="HTH_LYSR"/>
    <property type="match status" value="1"/>
</dbReference>
<evidence type="ECO:0000313" key="6">
    <source>
        <dbReference type="EMBL" id="MEI4271200.1"/>
    </source>
</evidence>
<dbReference type="InterPro" id="IPR036390">
    <property type="entry name" value="WH_DNA-bd_sf"/>
</dbReference>
<evidence type="ECO:0000256" key="1">
    <source>
        <dbReference type="ARBA" id="ARBA00009437"/>
    </source>
</evidence>
<keyword evidence="4" id="KW-0804">Transcription</keyword>
<dbReference type="Proteomes" id="UP001361570">
    <property type="component" value="Unassembled WGS sequence"/>
</dbReference>
<dbReference type="Pfam" id="PF00126">
    <property type="entry name" value="HTH_1"/>
    <property type="match status" value="1"/>
</dbReference>
<dbReference type="Pfam" id="PF03466">
    <property type="entry name" value="LysR_substrate"/>
    <property type="match status" value="1"/>
</dbReference>
<sequence>MAEYTLRQLTYFVAVADAGSIAGAAARLRITPTAVAASLSGLERVLRTQLVVRRKAHGITLTPTGVYLRERAEALLRDAEELRLAASSGGAGLSGPLAVGCYATVSPTILPLLVQWTAEHHPDVELEVVARGQHDLVQMLFSGALDLAVVYDMGLPDGLQSVLLYTVRPYVLLPADHRCAGAGAVALADLADEPLILLDLPPAAQHTARVFAEAGVVPRVTQRTTDFELTRSLVARGLGYSVVVQRPAVDRSYEGLPLATVPITPPAGEVGVLVVWPRGVSLTDRAQALVGFAAEHAHSTDVRYRASPAQ</sequence>
<organism evidence="6 7">
    <name type="scientific">Klenkia sesuvii</name>
    <dbReference type="NCBI Taxonomy" id="3103137"/>
    <lineage>
        <taxon>Bacteria</taxon>
        <taxon>Bacillati</taxon>
        <taxon>Actinomycetota</taxon>
        <taxon>Actinomycetes</taxon>
        <taxon>Geodermatophilales</taxon>
        <taxon>Geodermatophilaceae</taxon>
        <taxon>Klenkia</taxon>
    </lineage>
</organism>
<accession>A0ABU8DR96</accession>
<dbReference type="InterPro" id="IPR005119">
    <property type="entry name" value="LysR_subst-bd"/>
</dbReference>
<dbReference type="RefSeq" id="WP_336403341.1">
    <property type="nucleotide sequence ID" value="NZ_JBAPLU010000004.1"/>
</dbReference>
<proteinExistence type="inferred from homology"/>
<keyword evidence="7" id="KW-1185">Reference proteome</keyword>
<comment type="caution">
    <text evidence="6">The sequence shown here is derived from an EMBL/GenBank/DDBJ whole genome shotgun (WGS) entry which is preliminary data.</text>
</comment>
<dbReference type="Gene3D" id="1.10.10.10">
    <property type="entry name" value="Winged helix-like DNA-binding domain superfamily/Winged helix DNA-binding domain"/>
    <property type="match status" value="1"/>
</dbReference>
<evidence type="ECO:0000256" key="3">
    <source>
        <dbReference type="ARBA" id="ARBA00023125"/>
    </source>
</evidence>
<dbReference type="PANTHER" id="PTHR30346:SF0">
    <property type="entry name" value="HCA OPERON TRANSCRIPTIONAL ACTIVATOR HCAR"/>
    <property type="match status" value="1"/>
</dbReference>
<dbReference type="EMBL" id="JBAPLU010000004">
    <property type="protein sequence ID" value="MEI4271200.1"/>
    <property type="molecule type" value="Genomic_DNA"/>
</dbReference>